<accession>A0ACC2U2N1</accession>
<sequence>MKKLNVRSGETLEWMNLAKHQAEVSQAIKAKPPLAAAKEWKANGFNLYEATEYFLAFVSVKYASVLREINIPADKLTIFFDIFSRDGTAIKWAASGMTIDQAKAWRAMAFQPDEAVDWGNQGFTPRDARRWAFIGISPEDGRTLREARWNPDSVHLWGPFKNWTPEIATEWKSNRYTHEEMKYWLGAGMTMADARSWQTAGVTTQLHKILEKNKISLTDWEKWRHITSLAEAAMWVANGFTPTMATQWMENRVPPADAAFLNGKLSPPDTAKWLKEGIQADLILRWRDLLPDPMASGAFSRNNFSPEQAAEWYDIGASANEAGIFRQGGWNPVTVINWLHTNHLTYGDINKYIHSMVSPAAAIE</sequence>
<dbReference type="EMBL" id="QTSX02001488">
    <property type="protein sequence ID" value="KAJ9081250.1"/>
    <property type="molecule type" value="Genomic_DNA"/>
</dbReference>
<comment type="caution">
    <text evidence="1">The sequence shown here is derived from an EMBL/GenBank/DDBJ whole genome shotgun (WGS) entry which is preliminary data.</text>
</comment>
<keyword evidence="2" id="KW-1185">Reference proteome</keyword>
<name>A0ACC2U2N1_9FUNG</name>
<dbReference type="Proteomes" id="UP001165960">
    <property type="component" value="Unassembled WGS sequence"/>
</dbReference>
<evidence type="ECO:0000313" key="2">
    <source>
        <dbReference type="Proteomes" id="UP001165960"/>
    </source>
</evidence>
<reference evidence="1" key="1">
    <citation type="submission" date="2022-04" db="EMBL/GenBank/DDBJ databases">
        <title>Genome of the entomopathogenic fungus Entomophthora muscae.</title>
        <authorList>
            <person name="Elya C."/>
            <person name="Lovett B.R."/>
            <person name="Lee E."/>
            <person name="Macias A.M."/>
            <person name="Hajek A.E."/>
            <person name="De Bivort B.L."/>
            <person name="Kasson M.T."/>
            <person name="De Fine Licht H.H."/>
            <person name="Stajich J.E."/>
        </authorList>
    </citation>
    <scope>NUCLEOTIDE SEQUENCE</scope>
    <source>
        <strain evidence="1">Berkeley</strain>
    </source>
</reference>
<protein>
    <submittedName>
        <fullName evidence="1">Uncharacterized protein</fullName>
    </submittedName>
</protein>
<gene>
    <name evidence="1" type="ORF">DSO57_1016634</name>
</gene>
<proteinExistence type="predicted"/>
<evidence type="ECO:0000313" key="1">
    <source>
        <dbReference type="EMBL" id="KAJ9081250.1"/>
    </source>
</evidence>
<organism evidence="1 2">
    <name type="scientific">Entomophthora muscae</name>
    <dbReference type="NCBI Taxonomy" id="34485"/>
    <lineage>
        <taxon>Eukaryota</taxon>
        <taxon>Fungi</taxon>
        <taxon>Fungi incertae sedis</taxon>
        <taxon>Zoopagomycota</taxon>
        <taxon>Entomophthoromycotina</taxon>
        <taxon>Entomophthoromycetes</taxon>
        <taxon>Entomophthorales</taxon>
        <taxon>Entomophthoraceae</taxon>
        <taxon>Entomophthora</taxon>
    </lineage>
</organism>